<feature type="compositionally biased region" description="Polar residues" evidence="1">
    <location>
        <begin position="11"/>
        <end position="20"/>
    </location>
</feature>
<dbReference type="Pfam" id="PF14309">
    <property type="entry name" value="DUF4378"/>
    <property type="match status" value="1"/>
</dbReference>
<dbReference type="InterPro" id="IPR032795">
    <property type="entry name" value="DUF3741-assoc"/>
</dbReference>
<dbReference type="PANTHER" id="PTHR46836">
    <property type="entry name" value="AFADIN"/>
    <property type="match status" value="1"/>
</dbReference>
<proteinExistence type="predicted"/>
<feature type="region of interest" description="Disordered" evidence="1">
    <location>
        <begin position="583"/>
        <end position="607"/>
    </location>
</feature>
<reference evidence="4" key="1">
    <citation type="submission" date="2016-07" db="EMBL/GenBank/DDBJ databases">
        <title>De novo transcriptome assembly of four accessions of the metal hyperaccumulator plant Noccaea caerulescens.</title>
        <authorList>
            <person name="Blande D."/>
            <person name="Halimaa P."/>
            <person name="Tervahauta A.I."/>
            <person name="Aarts M.G."/>
            <person name="Karenlampi S.O."/>
        </authorList>
    </citation>
    <scope>NUCLEOTIDE SEQUENCE</scope>
</reference>
<evidence type="ECO:0008006" key="5">
    <source>
        <dbReference type="Google" id="ProtNLM"/>
    </source>
</evidence>
<feature type="region of interest" description="Disordered" evidence="1">
    <location>
        <begin position="265"/>
        <end position="289"/>
    </location>
</feature>
<dbReference type="InterPro" id="IPR025486">
    <property type="entry name" value="DUF4378"/>
</dbReference>
<protein>
    <recommendedName>
        <fullName evidence="5">DUF4378 domain-containing protein</fullName>
    </recommendedName>
</protein>
<feature type="compositionally biased region" description="Low complexity" evidence="1">
    <location>
        <begin position="277"/>
        <end position="286"/>
    </location>
</feature>
<evidence type="ECO:0000259" key="2">
    <source>
        <dbReference type="Pfam" id="PF14309"/>
    </source>
</evidence>
<dbReference type="Pfam" id="PF14383">
    <property type="entry name" value="VARLMGL"/>
    <property type="match status" value="1"/>
</dbReference>
<evidence type="ECO:0000259" key="3">
    <source>
        <dbReference type="Pfam" id="PF14383"/>
    </source>
</evidence>
<feature type="domain" description="DUF4378" evidence="2">
    <location>
        <begin position="619"/>
        <end position="749"/>
    </location>
</feature>
<gene>
    <name evidence="4" type="ORF">LC_TR17060_c0_g1_i1_g.58808</name>
</gene>
<evidence type="ECO:0000313" key="4">
    <source>
        <dbReference type="EMBL" id="JAU36727.1"/>
    </source>
</evidence>
<accession>A0A1J3EYP4</accession>
<dbReference type="AlphaFoldDB" id="A0A1J3EYP4"/>
<organism evidence="4">
    <name type="scientific">Noccaea caerulescens</name>
    <name type="common">Alpine penny-cress</name>
    <name type="synonym">Thlaspi caerulescens</name>
    <dbReference type="NCBI Taxonomy" id="107243"/>
    <lineage>
        <taxon>Eukaryota</taxon>
        <taxon>Viridiplantae</taxon>
        <taxon>Streptophyta</taxon>
        <taxon>Embryophyta</taxon>
        <taxon>Tracheophyta</taxon>
        <taxon>Spermatophyta</taxon>
        <taxon>Magnoliopsida</taxon>
        <taxon>eudicotyledons</taxon>
        <taxon>Gunneridae</taxon>
        <taxon>Pentapetalae</taxon>
        <taxon>rosids</taxon>
        <taxon>malvids</taxon>
        <taxon>Brassicales</taxon>
        <taxon>Brassicaceae</taxon>
        <taxon>Coluteocarpeae</taxon>
        <taxon>Noccaea</taxon>
    </lineage>
</organism>
<feature type="region of interest" description="Disordered" evidence="1">
    <location>
        <begin position="459"/>
        <end position="491"/>
    </location>
</feature>
<feature type="domain" description="DUF3741" evidence="3">
    <location>
        <begin position="13"/>
        <end position="37"/>
    </location>
</feature>
<evidence type="ECO:0000256" key="1">
    <source>
        <dbReference type="SAM" id="MobiDB-lite"/>
    </source>
</evidence>
<feature type="region of interest" description="Disordered" evidence="1">
    <location>
        <begin position="1"/>
        <end position="68"/>
    </location>
</feature>
<sequence length="752" mass="85733">MKSLLTEEMSKQNGSASRSPSIIARLMGLDVLPPQSSPHREHKPVQNQQRRPMMTFEKARGKQTYGSMDEQRFKDVFEVLDQEKDKSSTSLRQRKVDANLNEADEKLRYSKEFNEALDSNKDLFPHHPDSLFTKHLPHLQSIEKLDGDLLGKSHRLPQWHGGLKPTEIVVLKPNLGTSLPSQSSSCDEVRADLRLPCTSNRESKAFGSLKANEDVISLSRRKPRDSREIARIVSTQMNFEISRFRGYAGDESSSGSDSLRARARTDFNRKNHRRSLPSRSPESSVSKEAMRRLSERWKVAHKSEREMEIRRSNTLAEMLATSDREARSASFNDITYKKVLSKRFESNVGKSELLEPIGISSRDGWKDTGRKNLSKRRTIMHHEDRTCSHTIVLPKKLITRDGLVKESSIHHRELFLSNNSRPVSIKSRFSENSSSEIDRASSSKILLVDSELRGEKLPALKTQSSVSAQADSDTENGSGSDYEDAKSNPSLEPLDLSAVTLLTDHDISGRPTEEVDRSSISLLQPQESAKERDQPSPVSILQTSCHDEFSFSSECFESLNADLQGLRMKLQLLKRESATYNDGDMLVSSDEDADQEESSTVTDESLITQEPGEDWKSLYLADVLANSRFSDLNPGRFWATWHSSESPVDPSLFEFLEKKYSGLKTSTRLERKFLLDRINSEILEISEQHPKWDINRIHETLSELVTRRKYMKPSRYTKEKEFQWPNLEDDIEVIGKEIEEMLTEELIAELVW</sequence>
<dbReference type="EMBL" id="GEVK01016105">
    <property type="protein sequence ID" value="JAU36727.1"/>
    <property type="molecule type" value="Transcribed_RNA"/>
</dbReference>
<dbReference type="PANTHER" id="PTHR46836:SF9">
    <property type="entry name" value="DUF4378 DOMAIN-CONTAINING PROTEIN"/>
    <property type="match status" value="1"/>
</dbReference>
<feature type="compositionally biased region" description="Polar residues" evidence="1">
    <location>
        <begin position="461"/>
        <end position="479"/>
    </location>
</feature>
<name>A0A1J3EYP4_NOCCA</name>